<evidence type="ECO:0000259" key="6">
    <source>
        <dbReference type="Pfam" id="PF08100"/>
    </source>
</evidence>
<dbReference type="PANTHER" id="PTHR11746">
    <property type="entry name" value="O-METHYLTRANSFERASE"/>
    <property type="match status" value="1"/>
</dbReference>
<organism evidence="7 8">
    <name type="scientific">Citrus unshiu</name>
    <name type="common">Satsuma mandarin</name>
    <name type="synonym">Citrus nobilis var. unshiu</name>
    <dbReference type="NCBI Taxonomy" id="55188"/>
    <lineage>
        <taxon>Eukaryota</taxon>
        <taxon>Viridiplantae</taxon>
        <taxon>Streptophyta</taxon>
        <taxon>Embryophyta</taxon>
        <taxon>Tracheophyta</taxon>
        <taxon>Spermatophyta</taxon>
        <taxon>Magnoliopsida</taxon>
        <taxon>eudicotyledons</taxon>
        <taxon>Gunneridae</taxon>
        <taxon>Pentapetalae</taxon>
        <taxon>rosids</taxon>
        <taxon>malvids</taxon>
        <taxon>Sapindales</taxon>
        <taxon>Rutaceae</taxon>
        <taxon>Aurantioideae</taxon>
        <taxon>Citrus</taxon>
    </lineage>
</organism>
<dbReference type="EMBL" id="BDQV01000386">
    <property type="protein sequence ID" value="GAY64041.1"/>
    <property type="molecule type" value="Genomic_DNA"/>
</dbReference>
<keyword evidence="1" id="KW-0489">Methyltransferase</keyword>
<dbReference type="Gene3D" id="3.40.50.150">
    <property type="entry name" value="Vaccinia Virus protein VP39"/>
    <property type="match status" value="1"/>
</dbReference>
<dbReference type="GO" id="GO:0032259">
    <property type="term" value="P:methylation"/>
    <property type="evidence" value="ECO:0007669"/>
    <property type="project" value="UniProtKB-KW"/>
</dbReference>
<dbReference type="SUPFAM" id="SSF46785">
    <property type="entry name" value="Winged helix' DNA-binding domain"/>
    <property type="match status" value="1"/>
</dbReference>
<dbReference type="InterPro" id="IPR036388">
    <property type="entry name" value="WH-like_DNA-bd_sf"/>
</dbReference>
<dbReference type="FunFam" id="3.40.50.150:FF:000061">
    <property type="entry name" value="Caffeic acid O-methyltransferase"/>
    <property type="match status" value="1"/>
</dbReference>
<dbReference type="InterPro" id="IPR012967">
    <property type="entry name" value="COMT_dimerisation"/>
</dbReference>
<dbReference type="FunFam" id="1.10.10.10:FF:000357">
    <property type="entry name" value="Caffeic acid 3-O-methyltransferase"/>
    <property type="match status" value="1"/>
</dbReference>
<gene>
    <name evidence="7" type="ORF">CUMW_230480</name>
</gene>
<evidence type="ECO:0000313" key="7">
    <source>
        <dbReference type="EMBL" id="GAY64041.1"/>
    </source>
</evidence>
<keyword evidence="2" id="KW-0808">Transferase</keyword>
<proteinExistence type="predicted"/>
<dbReference type="GO" id="GO:0008171">
    <property type="term" value="F:O-methyltransferase activity"/>
    <property type="evidence" value="ECO:0007669"/>
    <property type="project" value="InterPro"/>
</dbReference>
<dbReference type="GO" id="GO:0046983">
    <property type="term" value="F:protein dimerization activity"/>
    <property type="evidence" value="ECO:0007669"/>
    <property type="project" value="InterPro"/>
</dbReference>
<dbReference type="SUPFAM" id="SSF53335">
    <property type="entry name" value="S-adenosyl-L-methionine-dependent methyltransferases"/>
    <property type="match status" value="1"/>
</dbReference>
<evidence type="ECO:0000259" key="5">
    <source>
        <dbReference type="Pfam" id="PF00891"/>
    </source>
</evidence>
<dbReference type="AlphaFoldDB" id="A0A2H5QHE8"/>
<dbReference type="InterPro" id="IPR001077">
    <property type="entry name" value="COMT_C"/>
</dbReference>
<feature type="domain" description="O-methyltransferase C-terminal" evidence="5">
    <location>
        <begin position="112"/>
        <end position="317"/>
    </location>
</feature>
<feature type="active site" description="Proton acceptor" evidence="4">
    <location>
        <position position="241"/>
    </location>
</feature>
<dbReference type="InterPro" id="IPR036390">
    <property type="entry name" value="WH_DNA-bd_sf"/>
</dbReference>
<accession>A0A2H5QHE8</accession>
<dbReference type="PIRSF" id="PIRSF005739">
    <property type="entry name" value="O-mtase"/>
    <property type="match status" value="1"/>
</dbReference>
<dbReference type="InterPro" id="IPR016461">
    <property type="entry name" value="COMT-like"/>
</dbReference>
<dbReference type="Proteomes" id="UP000236630">
    <property type="component" value="Unassembled WGS sequence"/>
</dbReference>
<evidence type="ECO:0000313" key="8">
    <source>
        <dbReference type="Proteomes" id="UP000236630"/>
    </source>
</evidence>
<dbReference type="Gene3D" id="1.10.10.10">
    <property type="entry name" value="Winged helix-like DNA-binding domain superfamily/Winged helix DNA-binding domain"/>
    <property type="match status" value="1"/>
</dbReference>
<comment type="caution">
    <text evidence="7">The sequence shown here is derived from an EMBL/GenBank/DDBJ whole genome shotgun (WGS) entry which is preliminary data.</text>
</comment>
<evidence type="ECO:0000256" key="4">
    <source>
        <dbReference type="PIRSR" id="PIRSR005739-1"/>
    </source>
</evidence>
<dbReference type="Pfam" id="PF00891">
    <property type="entry name" value="Methyltransf_2"/>
    <property type="match status" value="1"/>
</dbReference>
<protein>
    <recommendedName>
        <fullName evidence="9">O-methyltransferase domain-containing protein</fullName>
    </recommendedName>
</protein>
<reference evidence="7 8" key="1">
    <citation type="journal article" date="2017" name="Front. Genet.">
        <title>Draft sequencing of the heterozygous diploid genome of Satsuma (Citrus unshiu Marc.) using a hybrid assembly approach.</title>
        <authorList>
            <person name="Shimizu T."/>
            <person name="Tanizawa Y."/>
            <person name="Mochizuki T."/>
            <person name="Nagasaki H."/>
            <person name="Yoshioka T."/>
            <person name="Toyoda A."/>
            <person name="Fujiyama A."/>
            <person name="Kaminuma E."/>
            <person name="Nakamura Y."/>
        </authorList>
    </citation>
    <scope>NUCLEOTIDE SEQUENCE [LARGE SCALE GENOMIC DNA]</scope>
    <source>
        <strain evidence="8">cv. Miyagawa wase</strain>
    </source>
</reference>
<keyword evidence="8" id="KW-1185">Reference proteome</keyword>
<evidence type="ECO:0008006" key="9">
    <source>
        <dbReference type="Google" id="ProtNLM"/>
    </source>
</evidence>
<sequence length="335" mass="36925">MSIVLPASMQAAAELGVFEIIAKAGPGAKLSAAQIAAQMPSRNPNAGVMLDRILRLLCDNNACFVALFHQLVIIRGCTVLHLWPKYFVLNQDGVSLCPLLAMAGDQAQLDIWYKLADAVLEGGIPFNKVHGMGVYEYAGNDSRFNGVLNKAMLNHTSIVMNRILDSYNGFEQIKQLVDVGGGLGVTLNIITSRYPHIEGVNFDLPHVIQNAPSYSGVKHIGGNMFERIPKGDAILMKWILHNWDDEHCLTLLKNCYEAIPENGKIIIIDRMPMVTPEATAAAREASMMDIIMLMQFSGGRERTTQEFMALANKAGFNGVNYECFVCNFCIIEFIK</sequence>
<dbReference type="PROSITE" id="PS51683">
    <property type="entry name" value="SAM_OMT_II"/>
    <property type="match status" value="1"/>
</dbReference>
<dbReference type="Pfam" id="PF08100">
    <property type="entry name" value="Dimerisation"/>
    <property type="match status" value="1"/>
</dbReference>
<dbReference type="InterPro" id="IPR029063">
    <property type="entry name" value="SAM-dependent_MTases_sf"/>
</dbReference>
<evidence type="ECO:0000256" key="3">
    <source>
        <dbReference type="ARBA" id="ARBA00022691"/>
    </source>
</evidence>
<feature type="domain" description="O-methyltransferase dimerisation" evidence="6">
    <location>
        <begin position="3"/>
        <end position="59"/>
    </location>
</feature>
<evidence type="ECO:0000256" key="1">
    <source>
        <dbReference type="ARBA" id="ARBA00022603"/>
    </source>
</evidence>
<name>A0A2H5QHE8_CITUN</name>
<keyword evidence="3" id="KW-0949">S-adenosyl-L-methionine</keyword>
<evidence type="ECO:0000256" key="2">
    <source>
        <dbReference type="ARBA" id="ARBA00022679"/>
    </source>
</evidence>
<dbReference type="STRING" id="55188.A0A2H5QHE8"/>